<reference evidence="3 4" key="1">
    <citation type="submission" date="2019-02" db="EMBL/GenBank/DDBJ databases">
        <title>Genomic Encyclopedia of Type Strains, Phase IV (KMG-IV): sequencing the most valuable type-strain genomes for metagenomic binning, comparative biology and taxonomic classification.</title>
        <authorList>
            <person name="Goeker M."/>
        </authorList>
    </citation>
    <scope>NUCLEOTIDE SEQUENCE [LARGE SCALE GENOMIC DNA]</scope>
    <source>
        <strain evidence="3 4">DSM 17196</strain>
    </source>
</reference>
<keyword evidence="4" id="KW-1185">Reference proteome</keyword>
<evidence type="ECO:0000259" key="2">
    <source>
        <dbReference type="Pfam" id="PF19089"/>
    </source>
</evidence>
<dbReference type="InterPro" id="IPR045916">
    <property type="entry name" value="DUF5777"/>
</dbReference>
<keyword evidence="1" id="KW-0732">Signal</keyword>
<dbReference type="RefSeq" id="WP_130286616.1">
    <property type="nucleotide sequence ID" value="NZ_SGXE01000002.1"/>
</dbReference>
<dbReference type="AlphaFoldDB" id="A0A4Q7P2C2"/>
<dbReference type="Proteomes" id="UP000292262">
    <property type="component" value="Unassembled WGS sequence"/>
</dbReference>
<comment type="caution">
    <text evidence="3">The sequence shown here is derived from an EMBL/GenBank/DDBJ whole genome shotgun (WGS) entry which is preliminary data.</text>
</comment>
<feature type="chain" id="PRO_5020929655" description="DUF5777 domain-containing protein" evidence="1">
    <location>
        <begin position="18"/>
        <end position="284"/>
    </location>
</feature>
<evidence type="ECO:0000313" key="3">
    <source>
        <dbReference type="EMBL" id="RZS93488.1"/>
    </source>
</evidence>
<feature type="domain" description="DUF5777" evidence="2">
    <location>
        <begin position="39"/>
        <end position="282"/>
    </location>
</feature>
<evidence type="ECO:0000256" key="1">
    <source>
        <dbReference type="SAM" id="SignalP"/>
    </source>
</evidence>
<gene>
    <name evidence="3" type="ORF">EV197_2067</name>
</gene>
<protein>
    <recommendedName>
        <fullName evidence="2">DUF5777 domain-containing protein</fullName>
    </recommendedName>
</protein>
<evidence type="ECO:0000313" key="4">
    <source>
        <dbReference type="Proteomes" id="UP000292262"/>
    </source>
</evidence>
<sequence length="284" mass="32264">MKRLVLLLFLFPTLVLAQEDLLEELENQAEVSQEVEAAFKGLKIVNFESTKLVQKRNLYFIVAHRFGTVKNGVDDFFGLDQAVTQLKFIYGITDGFNVGIARSSFQKIYGLHLKYNLLQQQKDGFPVTIAGYNLVTVNTLLDDQILPGVSFNDRLSYVHQFVISKKVTKNLSIEVIPSFLYESYVRFDDQDNAQYLIGFGGRYKLTKRFSLNIDYGAHLNRSSQSLFKNPLSIGVDIETGGHVFQLHFTNAQPMFENGFLGQAAGDWSDGDFYFGFNLSRVFNL</sequence>
<accession>A0A4Q7P2C2</accession>
<dbReference type="OrthoDB" id="1117410at2"/>
<proteinExistence type="predicted"/>
<feature type="signal peptide" evidence="1">
    <location>
        <begin position="1"/>
        <end position="17"/>
    </location>
</feature>
<organism evidence="3 4">
    <name type="scientific">Aquimarina brevivitae</name>
    <dbReference type="NCBI Taxonomy" id="323412"/>
    <lineage>
        <taxon>Bacteria</taxon>
        <taxon>Pseudomonadati</taxon>
        <taxon>Bacteroidota</taxon>
        <taxon>Flavobacteriia</taxon>
        <taxon>Flavobacteriales</taxon>
        <taxon>Flavobacteriaceae</taxon>
        <taxon>Aquimarina</taxon>
    </lineage>
</organism>
<dbReference type="Pfam" id="PF19089">
    <property type="entry name" value="DUF5777"/>
    <property type="match status" value="1"/>
</dbReference>
<dbReference type="EMBL" id="SGXE01000002">
    <property type="protein sequence ID" value="RZS93488.1"/>
    <property type="molecule type" value="Genomic_DNA"/>
</dbReference>
<name>A0A4Q7P2C2_9FLAO</name>